<evidence type="ECO:0000256" key="6">
    <source>
        <dbReference type="SAM" id="MobiDB-lite"/>
    </source>
</evidence>
<dbReference type="Gene3D" id="2.60.40.150">
    <property type="entry name" value="C2 domain"/>
    <property type="match status" value="5"/>
</dbReference>
<dbReference type="OrthoDB" id="1029639at2759"/>
<evidence type="ECO:0000256" key="5">
    <source>
        <dbReference type="ARBA" id="ARBA00023136"/>
    </source>
</evidence>
<dbReference type="Pfam" id="PF24920">
    <property type="entry name" value="C2_TCB1"/>
    <property type="match status" value="1"/>
</dbReference>
<reference evidence="10" key="1">
    <citation type="submission" date="2020-07" db="EMBL/GenBank/DDBJ databases">
        <title>Draft Genome Sequence of a Deep-Sea Yeast, Naganishia (Cryptococcus) liquefaciens strain N6.</title>
        <authorList>
            <person name="Han Y.W."/>
            <person name="Kajitani R."/>
            <person name="Morimoto H."/>
            <person name="Parhat M."/>
            <person name="Tsubouchi H."/>
            <person name="Bakenova O."/>
            <person name="Ogata M."/>
            <person name="Argunhan B."/>
            <person name="Aoki R."/>
            <person name="Kajiwara S."/>
            <person name="Itoh T."/>
            <person name="Iwasaki H."/>
        </authorList>
    </citation>
    <scope>NUCLEOTIDE SEQUENCE</scope>
    <source>
        <strain evidence="10">N6</strain>
    </source>
</reference>
<dbReference type="SMART" id="SM00239">
    <property type="entry name" value="C2"/>
    <property type="match status" value="5"/>
</dbReference>
<name>A0A8H3TVC9_9TREE</name>
<dbReference type="CDD" id="cd04040">
    <property type="entry name" value="C2D_Tricalbin-like"/>
    <property type="match status" value="1"/>
</dbReference>
<evidence type="ECO:0000256" key="4">
    <source>
        <dbReference type="ARBA" id="ARBA00023121"/>
    </source>
</evidence>
<feature type="domain" description="C2" evidence="8">
    <location>
        <begin position="1135"/>
        <end position="1253"/>
    </location>
</feature>
<keyword evidence="7" id="KW-0812">Transmembrane</keyword>
<protein>
    <recommendedName>
        <fullName evidence="12">C2 domain-containing protein</fullName>
    </recommendedName>
</protein>
<evidence type="ECO:0000259" key="9">
    <source>
        <dbReference type="PROSITE" id="PS51847"/>
    </source>
</evidence>
<dbReference type="CDD" id="cd00030">
    <property type="entry name" value="C2"/>
    <property type="match status" value="1"/>
</dbReference>
<dbReference type="PANTHER" id="PTHR46980:SF2">
    <property type="entry name" value="TRICALBIN-1-RELATED"/>
    <property type="match status" value="1"/>
</dbReference>
<feature type="compositionally biased region" description="Low complexity" evidence="6">
    <location>
        <begin position="1536"/>
        <end position="1551"/>
    </location>
</feature>
<dbReference type="CDD" id="cd04045">
    <property type="entry name" value="C2C_Tricalbin-like"/>
    <property type="match status" value="1"/>
</dbReference>
<dbReference type="PANTHER" id="PTHR46980">
    <property type="entry name" value="TRICALBIN-1-RELATED"/>
    <property type="match status" value="1"/>
</dbReference>
<dbReference type="PROSITE" id="PS50004">
    <property type="entry name" value="C2"/>
    <property type="match status" value="5"/>
</dbReference>
<evidence type="ECO:0000256" key="2">
    <source>
        <dbReference type="ARBA" id="ARBA00022448"/>
    </source>
</evidence>
<feature type="transmembrane region" description="Helical" evidence="7">
    <location>
        <begin position="224"/>
        <end position="245"/>
    </location>
</feature>
<proteinExistence type="predicted"/>
<keyword evidence="3" id="KW-0445">Lipid transport</keyword>
<dbReference type="InterPro" id="IPR037762">
    <property type="entry name" value="C2C_Tricalbin"/>
</dbReference>
<dbReference type="CDD" id="cd04044">
    <property type="entry name" value="C2A_Tricalbin-like"/>
    <property type="match status" value="1"/>
</dbReference>
<organism evidence="10 11">
    <name type="scientific">Naganishia liquefaciens</name>
    <dbReference type="NCBI Taxonomy" id="104408"/>
    <lineage>
        <taxon>Eukaryota</taxon>
        <taxon>Fungi</taxon>
        <taxon>Dikarya</taxon>
        <taxon>Basidiomycota</taxon>
        <taxon>Agaricomycotina</taxon>
        <taxon>Tremellomycetes</taxon>
        <taxon>Filobasidiales</taxon>
        <taxon>Filobasidiaceae</taxon>
        <taxon>Naganishia</taxon>
    </lineage>
</organism>
<dbReference type="InterPro" id="IPR031468">
    <property type="entry name" value="SMP_LBD"/>
</dbReference>
<feature type="domain" description="C2" evidence="8">
    <location>
        <begin position="486"/>
        <end position="610"/>
    </location>
</feature>
<keyword evidence="7" id="KW-1133">Transmembrane helix</keyword>
<keyword evidence="4" id="KW-0446">Lipid-binding</keyword>
<sequence>MDMQQGVLPDPGSQETRARERALVERAMGDNGGVRVPVHSFDPDATPAQKATATAVGGRLVGSVGHLGKSGLGVVHKVGTTGLGTVAKVGEVGLEGVHRVGQVGVGGVHMIGSAGMGAARGLVGAERDENEGAHVLAVDMSTGLGDEDVGGLIGIDEDQQTKEAPVQDESHNEEIKGQRAAEAVVGWLQSIGGVSSGRTIAELVEQNQRKEHTNILHVLLPPSFYGTVYHNAAIIVFAVLTTRLLTLLRMGWAWIVILLTVCTSVYTISMERTRARARDDIARELTKVRLVDETETADWINNLLDRAWLIAEPLLGATVVAMVDDILANSPLPPGLDSVRMTTFTLGNKAPKIDSVRTYPETPDDQVIMEWALSFTPNDVEDLTPRQARSKVNPKIALDVRIGKGVVSAGLPILLEDISFTGKMRIKLKLMTNFPHVQTVQVSFMEKPDFDYVLKPLTPFDVNSIPGLSSFIKDQVHANLGPMMYDPNVFTVNLEQLLSGRPLDSAIGVLRVTIDSAQGLKATKIGGGDPDPYVSLSLGTKAHVGKTSIKRNTKHPRWQEQRWILLNTVADTLSLQVYDFNEHRADSLLGTVKCDLSTLLQDMERPNQVGKIEHEGKERGDVLYSLTFYPVLAPKQLADGTVEEVDTNVKEGIVRLTIHQAKDLDLSQIRGTASTHAEASLHGKLLFKTPVIKHSNTPTYESSTEFLVADKNACQIDIAIVDDKAIGRDPVIGRCRVKLADILAKQELQQDWFDLARMGKVRLTVDWKPLEIPGGLNSSAAWTPPIGIMRIFVRNARDVKNVEMGGKSDPYCRVMSNNTVTGRTETIQNNLNPVWNSYVYAPVRGLQDRVTLEILDHQSNSKDRRLGSVTISVAEYIQQTGSTYVATGAKEKDEPIRLKGDKGVKGMLSFHAVFVPCTSSKIMRFPEVPNAAQVLAQGDPADRIQGTYTNMRKTSTRSLRSSSRQAMASYESIVPDVPPAIPEKEVLETAPTDKEEAGNFVTNGESNVLQMSKDEILKHEHGILVIRVFAGKVTHKGRLEVLLDENYWPVYSTDRTHGHNLGEWNQTAECFIRELSFSQITFRMNRADETERDEIDSEVQFSTKDLVDMSLDQPRIIELRSTKGEESSRILIACKFLPADLTLDPRETINNMGSLRVELVDGENIKGVDRNGKSDPYVVFNLNGERVFKSQVQKKTLTPKWNEVFNMTVNSRVDDHLELELYDWNQIENAKLLGRGAINLADLQAFQSTDYNVPLSNLKDGSHAVVRLKIVFAPAMIRRARRHSSTVMQAGGRVVTNVGAIPLGVGKGVGKGVFYGGKGIIHGVGHTVGFAGRKTGLIKKRDKHGNEVLVPANDDELAGAGTASESEADVSFSGAQGSGSPAKTGASVPLPVAATDFALAEPLNEGHPESVNVTCVKATLNSTGHHDIKPYVQLALGRKAYKTSHAKQAAEPEWNETFKFGLEEQEHRLVVKVFDHKTIGKDREMGQAQLDISNYLRAGASTGSVELENGQGQVLLHFEPVSGAHMTRLRTPSIGSKSGRPGVVSSPSSRFSFKHRN</sequence>
<dbReference type="InterPro" id="IPR035892">
    <property type="entry name" value="C2_domain_sf"/>
</dbReference>
<evidence type="ECO:0000256" key="3">
    <source>
        <dbReference type="ARBA" id="ARBA00023055"/>
    </source>
</evidence>
<dbReference type="SUPFAM" id="SSF49562">
    <property type="entry name" value="C2 domain (Calcium/lipid-binding domain, CaLB)"/>
    <property type="match status" value="5"/>
</dbReference>
<dbReference type="InterPro" id="IPR056910">
    <property type="entry name" value="TCB1-3_C2"/>
</dbReference>
<evidence type="ECO:0000259" key="8">
    <source>
        <dbReference type="PROSITE" id="PS50004"/>
    </source>
</evidence>
<evidence type="ECO:0000256" key="1">
    <source>
        <dbReference type="ARBA" id="ARBA00004370"/>
    </source>
</evidence>
<feature type="region of interest" description="Disordered" evidence="6">
    <location>
        <begin position="1348"/>
        <end position="1387"/>
    </location>
</feature>
<dbReference type="InterPro" id="IPR052455">
    <property type="entry name" value="Tricalbin_domain"/>
</dbReference>
<keyword evidence="11" id="KW-1185">Reference proteome</keyword>
<keyword evidence="5 7" id="KW-0472">Membrane</keyword>
<dbReference type="Pfam" id="PF00168">
    <property type="entry name" value="C2"/>
    <property type="match status" value="5"/>
</dbReference>
<dbReference type="CDD" id="cd21678">
    <property type="entry name" value="SMP_TCB"/>
    <property type="match status" value="1"/>
</dbReference>
<evidence type="ECO:0008006" key="12">
    <source>
        <dbReference type="Google" id="ProtNLM"/>
    </source>
</evidence>
<evidence type="ECO:0000313" key="11">
    <source>
        <dbReference type="Proteomes" id="UP000620104"/>
    </source>
</evidence>
<feature type="region of interest" description="Disordered" evidence="6">
    <location>
        <begin position="1529"/>
        <end position="1557"/>
    </location>
</feature>
<dbReference type="EMBL" id="BLZA01000023">
    <property type="protein sequence ID" value="GHJ87636.1"/>
    <property type="molecule type" value="Genomic_DNA"/>
</dbReference>
<dbReference type="GO" id="GO:0006869">
    <property type="term" value="P:lipid transport"/>
    <property type="evidence" value="ECO:0007669"/>
    <property type="project" value="UniProtKB-KW"/>
</dbReference>
<feature type="domain" description="C2" evidence="8">
    <location>
        <begin position="1391"/>
        <end position="1505"/>
    </location>
</feature>
<comment type="subcellular location">
    <subcellularLocation>
        <location evidence="1">Membrane</location>
    </subcellularLocation>
</comment>
<dbReference type="InterPro" id="IPR037761">
    <property type="entry name" value="C2A_Tricalbin"/>
</dbReference>
<evidence type="ECO:0000256" key="7">
    <source>
        <dbReference type="SAM" id="Phobius"/>
    </source>
</evidence>
<dbReference type="GO" id="GO:0016020">
    <property type="term" value="C:membrane"/>
    <property type="evidence" value="ECO:0007669"/>
    <property type="project" value="UniProtKB-SubCell"/>
</dbReference>
<feature type="domain" description="SMP-LTD" evidence="9">
    <location>
        <begin position="293"/>
        <end position="495"/>
    </location>
</feature>
<dbReference type="InterPro" id="IPR037756">
    <property type="entry name" value="C2D_Tricalbin"/>
</dbReference>
<dbReference type="GO" id="GO:0061817">
    <property type="term" value="P:endoplasmic reticulum-plasma membrane tethering"/>
    <property type="evidence" value="ECO:0007669"/>
    <property type="project" value="InterPro"/>
</dbReference>
<feature type="domain" description="C2" evidence="8">
    <location>
        <begin position="768"/>
        <end position="886"/>
    </location>
</feature>
<accession>A0A8H3TVC9</accession>
<feature type="transmembrane region" description="Helical" evidence="7">
    <location>
        <begin position="252"/>
        <end position="269"/>
    </location>
</feature>
<dbReference type="Proteomes" id="UP000620104">
    <property type="component" value="Unassembled WGS sequence"/>
</dbReference>
<dbReference type="PROSITE" id="PS51847">
    <property type="entry name" value="SMP"/>
    <property type="match status" value="1"/>
</dbReference>
<feature type="domain" description="C2" evidence="8">
    <location>
        <begin position="634"/>
        <end position="753"/>
    </location>
</feature>
<evidence type="ECO:0000313" key="10">
    <source>
        <dbReference type="EMBL" id="GHJ87636.1"/>
    </source>
</evidence>
<keyword evidence="2" id="KW-0813">Transport</keyword>
<gene>
    <name evidence="10" type="ORF">NliqN6_4038</name>
</gene>
<dbReference type="Pfam" id="PF25669">
    <property type="entry name" value="SMP_MUG190-like"/>
    <property type="match status" value="1"/>
</dbReference>
<comment type="caution">
    <text evidence="10">The sequence shown here is derived from an EMBL/GenBank/DDBJ whole genome shotgun (WGS) entry which is preliminary data.</text>
</comment>
<dbReference type="InterPro" id="IPR000008">
    <property type="entry name" value="C2_dom"/>
</dbReference>
<dbReference type="GO" id="GO:0008289">
    <property type="term" value="F:lipid binding"/>
    <property type="evidence" value="ECO:0007669"/>
    <property type="project" value="UniProtKB-KW"/>
</dbReference>